<sequence>MLRSSRHPYQGTTLPQQQPQVHARNPWVEKPESSTNSSCGSRGTRPLRNSAPLNAPEWLVPRNQTMLNQGPLLNQEVHPVVVPSRGTTSAGVSTVHGSSTAVSIAGGTDSCGGQCIACETFCYYCLQVLFIAGIITGISLTVAGSVLRDNHRGDLMVLVYIGVLLTLVCILLLSVHCCVRRNVKERKRALRMNRIQGQRRAVQSPDFSSIPVQDYLTEGACGDSCMETNLNEFDYAQTQRPAINLTVNPSYHSQGRPPSAGRHKHHSHDRRFYYSDLHDQQSSDWDRRPYQTSLHRSMR</sequence>
<comment type="caution">
    <text evidence="3">The sequence shown here is derived from an EMBL/GenBank/DDBJ whole genome shotgun (WGS) entry which is preliminary data.</text>
</comment>
<keyword evidence="2" id="KW-0472">Membrane</keyword>
<dbReference type="EMBL" id="JARGDH010000001">
    <property type="protein sequence ID" value="KAL0279294.1"/>
    <property type="molecule type" value="Genomic_DNA"/>
</dbReference>
<feature type="compositionally biased region" description="Polar residues" evidence="1">
    <location>
        <begin position="10"/>
        <end position="20"/>
    </location>
</feature>
<keyword evidence="2" id="KW-1133">Transmembrane helix</keyword>
<evidence type="ECO:0000256" key="2">
    <source>
        <dbReference type="SAM" id="Phobius"/>
    </source>
</evidence>
<evidence type="ECO:0000313" key="3">
    <source>
        <dbReference type="EMBL" id="KAL0279294.1"/>
    </source>
</evidence>
<accession>A0AAW2IAU6</accession>
<feature type="region of interest" description="Disordered" evidence="1">
    <location>
        <begin position="247"/>
        <end position="268"/>
    </location>
</feature>
<feature type="region of interest" description="Disordered" evidence="1">
    <location>
        <begin position="1"/>
        <end position="55"/>
    </location>
</feature>
<name>A0AAW2IAU6_9NEOP</name>
<feature type="transmembrane region" description="Helical" evidence="2">
    <location>
        <begin position="155"/>
        <end position="179"/>
    </location>
</feature>
<feature type="transmembrane region" description="Helical" evidence="2">
    <location>
        <begin position="121"/>
        <end position="143"/>
    </location>
</feature>
<reference evidence="3" key="1">
    <citation type="journal article" date="2024" name="Gigascience">
        <title>Chromosome-level genome of the poultry shaft louse Menopon gallinae provides insight into the host-switching and adaptive evolution of parasitic lice.</title>
        <authorList>
            <person name="Xu Y."/>
            <person name="Ma L."/>
            <person name="Liu S."/>
            <person name="Liang Y."/>
            <person name="Liu Q."/>
            <person name="He Z."/>
            <person name="Tian L."/>
            <person name="Duan Y."/>
            <person name="Cai W."/>
            <person name="Li H."/>
            <person name="Song F."/>
        </authorList>
    </citation>
    <scope>NUCLEOTIDE SEQUENCE</scope>
    <source>
        <strain evidence="3">Cailab_2023a</strain>
    </source>
</reference>
<keyword evidence="2" id="KW-0812">Transmembrane</keyword>
<organism evidence="3">
    <name type="scientific">Menopon gallinae</name>
    <name type="common">poultry shaft louse</name>
    <dbReference type="NCBI Taxonomy" id="328185"/>
    <lineage>
        <taxon>Eukaryota</taxon>
        <taxon>Metazoa</taxon>
        <taxon>Ecdysozoa</taxon>
        <taxon>Arthropoda</taxon>
        <taxon>Hexapoda</taxon>
        <taxon>Insecta</taxon>
        <taxon>Pterygota</taxon>
        <taxon>Neoptera</taxon>
        <taxon>Paraneoptera</taxon>
        <taxon>Psocodea</taxon>
        <taxon>Troctomorpha</taxon>
        <taxon>Phthiraptera</taxon>
        <taxon>Amblycera</taxon>
        <taxon>Menoponidae</taxon>
        <taxon>Menopon</taxon>
    </lineage>
</organism>
<proteinExistence type="predicted"/>
<dbReference type="AlphaFoldDB" id="A0AAW2IAU6"/>
<evidence type="ECO:0000256" key="1">
    <source>
        <dbReference type="SAM" id="MobiDB-lite"/>
    </source>
</evidence>
<protein>
    <submittedName>
        <fullName evidence="3">Uncharacterized protein</fullName>
    </submittedName>
</protein>
<gene>
    <name evidence="3" type="ORF">PYX00_000887</name>
</gene>